<proteinExistence type="predicted"/>
<dbReference type="Gene3D" id="3.40.30.10">
    <property type="entry name" value="Glutaredoxin"/>
    <property type="match status" value="1"/>
</dbReference>
<dbReference type="InterPro" id="IPR036249">
    <property type="entry name" value="Thioredoxin-like_sf"/>
</dbReference>
<dbReference type="eggNOG" id="ENOG502S2R7">
    <property type="taxonomic scope" value="Eukaryota"/>
</dbReference>
<dbReference type="RefSeq" id="XP_014569960.1">
    <property type="nucleotide sequence ID" value="XM_014714474.1"/>
</dbReference>
<evidence type="ECO:0000313" key="2">
    <source>
        <dbReference type="Proteomes" id="UP000009131"/>
    </source>
</evidence>
<dbReference type="OrthoDB" id="40334at2759"/>
<dbReference type="AlphaFoldDB" id="G7DXY2"/>
<dbReference type="PANTHER" id="PTHR42336">
    <property type="entry name" value="THIOREDOXIN DOMAIN-CONTAINING PROTEIN-RELATED"/>
    <property type="match status" value="1"/>
</dbReference>
<accession>G7DXY2</accession>
<name>G7DXY2_MIXOS</name>
<dbReference type="InParanoid" id="G7DXY2"/>
<dbReference type="PANTHER" id="PTHR42336:SF1">
    <property type="entry name" value="ALKYL HYDROPEROXIDE REDUCTASE SUBUNIT C_ THIOL SPECIFIC ANTIOXIDANT DOMAIN-CONTAINING PROTEIN"/>
    <property type="match status" value="1"/>
</dbReference>
<dbReference type="EMBL" id="BABT02000062">
    <property type="protein sequence ID" value="GAA95442.1"/>
    <property type="molecule type" value="Genomic_DNA"/>
</dbReference>
<comment type="caution">
    <text evidence="1">The sequence shown here is derived from an EMBL/GenBank/DDBJ whole genome shotgun (WGS) entry which is preliminary data.</text>
</comment>
<dbReference type="Pfam" id="PF13911">
    <property type="entry name" value="AhpC-TSA_2"/>
    <property type="match status" value="1"/>
</dbReference>
<dbReference type="InterPro" id="IPR032801">
    <property type="entry name" value="PXL2A/B/C"/>
</dbReference>
<sequence length="194" mass="21731">MSWIWADVKSLLPLQEHEVVRGFPTAGNAAPQTDDLRSTSSNSRIIAFQRHLGCPFCEKTVRQMIRAAPKKEKVEFIIVSHATQQESDEWLTDLLHRMPHERPSNVRIVADPERRLYAKWGVGQLGWAALFNMDTLSKVSQLAKEGIKNTYTHGNRWQNHGTFAVDPKGTITWSHLGKDAGDMSDIGAAIASLS</sequence>
<reference evidence="1 2" key="2">
    <citation type="journal article" date="2012" name="Open Biol.">
        <title>Characteristics of nucleosomes and linker DNA regions on the genome of the basidiomycete Mixia osmundae revealed by mono- and dinucleosome mapping.</title>
        <authorList>
            <person name="Nishida H."/>
            <person name="Kondo S."/>
            <person name="Matsumoto T."/>
            <person name="Suzuki Y."/>
            <person name="Yoshikawa H."/>
            <person name="Taylor T.D."/>
            <person name="Sugiyama J."/>
        </authorList>
    </citation>
    <scope>NUCLEOTIDE SEQUENCE [LARGE SCALE GENOMIC DNA]</scope>
    <source>
        <strain evidence="2">CBS 9802 / IAM 14324 / JCM 22182 / KY 12970</strain>
    </source>
</reference>
<dbReference type="HOGENOM" id="CLU_072123_2_0_1"/>
<protein>
    <submittedName>
        <fullName evidence="1">Uncharacterized protein</fullName>
    </submittedName>
</protein>
<keyword evidence="2" id="KW-1185">Reference proteome</keyword>
<reference evidence="1 2" key="1">
    <citation type="journal article" date="2011" name="J. Gen. Appl. Microbiol.">
        <title>Draft genome sequencing of the enigmatic basidiomycete Mixia osmundae.</title>
        <authorList>
            <person name="Nishida H."/>
            <person name="Nagatsuka Y."/>
            <person name="Sugiyama J."/>
        </authorList>
    </citation>
    <scope>NUCLEOTIDE SEQUENCE [LARGE SCALE GENOMIC DNA]</scope>
    <source>
        <strain evidence="2">CBS 9802 / IAM 14324 / JCM 22182 / KY 12970</strain>
    </source>
</reference>
<dbReference type="OMA" id="RDLYAKW"/>
<evidence type="ECO:0000313" key="1">
    <source>
        <dbReference type="EMBL" id="GAA95442.1"/>
    </source>
</evidence>
<dbReference type="SUPFAM" id="SSF52833">
    <property type="entry name" value="Thioredoxin-like"/>
    <property type="match status" value="1"/>
</dbReference>
<organism evidence="1 2">
    <name type="scientific">Mixia osmundae (strain CBS 9802 / IAM 14324 / JCM 22182 / KY 12970)</name>
    <dbReference type="NCBI Taxonomy" id="764103"/>
    <lineage>
        <taxon>Eukaryota</taxon>
        <taxon>Fungi</taxon>
        <taxon>Dikarya</taxon>
        <taxon>Basidiomycota</taxon>
        <taxon>Pucciniomycotina</taxon>
        <taxon>Mixiomycetes</taxon>
        <taxon>Mixiales</taxon>
        <taxon>Mixiaceae</taxon>
        <taxon>Mixia</taxon>
    </lineage>
</organism>
<dbReference type="Proteomes" id="UP000009131">
    <property type="component" value="Unassembled WGS sequence"/>
</dbReference>
<gene>
    <name evidence="1" type="primary">Mo02096</name>
    <name evidence="1" type="ORF">E5Q_02096</name>
</gene>